<feature type="domain" description="Dienelactone hydrolase" evidence="1">
    <location>
        <begin position="75"/>
        <end position="214"/>
    </location>
</feature>
<dbReference type="OrthoDB" id="188362at2"/>
<dbReference type="EMBL" id="PVNH01000009">
    <property type="protein sequence ID" value="PRX45378.1"/>
    <property type="molecule type" value="Genomic_DNA"/>
</dbReference>
<dbReference type="GO" id="GO:0016787">
    <property type="term" value="F:hydrolase activity"/>
    <property type="evidence" value="ECO:0007669"/>
    <property type="project" value="InterPro"/>
</dbReference>
<dbReference type="SUPFAM" id="SSF53474">
    <property type="entry name" value="alpha/beta-Hydrolases"/>
    <property type="match status" value="1"/>
</dbReference>
<evidence type="ECO:0000313" key="3">
    <source>
        <dbReference type="Proteomes" id="UP000238362"/>
    </source>
</evidence>
<organism evidence="2 3">
    <name type="scientific">Prauserella shujinwangii</name>
    <dbReference type="NCBI Taxonomy" id="1453103"/>
    <lineage>
        <taxon>Bacteria</taxon>
        <taxon>Bacillati</taxon>
        <taxon>Actinomycetota</taxon>
        <taxon>Actinomycetes</taxon>
        <taxon>Pseudonocardiales</taxon>
        <taxon>Pseudonocardiaceae</taxon>
        <taxon>Prauserella</taxon>
    </lineage>
</organism>
<evidence type="ECO:0000313" key="2">
    <source>
        <dbReference type="EMBL" id="PRX45378.1"/>
    </source>
</evidence>
<name>A0A2T0LPV2_9PSEU</name>
<keyword evidence="3" id="KW-1185">Reference proteome</keyword>
<dbReference type="Proteomes" id="UP000238362">
    <property type="component" value="Unassembled WGS sequence"/>
</dbReference>
<protein>
    <submittedName>
        <fullName evidence="2">Carboxymethylenebutenolidase</fullName>
    </submittedName>
</protein>
<dbReference type="Pfam" id="PF01738">
    <property type="entry name" value="DLH"/>
    <property type="match status" value="2"/>
</dbReference>
<dbReference type="InterPro" id="IPR051049">
    <property type="entry name" value="Dienelactone_hydrolase-like"/>
</dbReference>
<dbReference type="PANTHER" id="PTHR46623:SF6">
    <property type="entry name" value="ALPHA_BETA-HYDROLASES SUPERFAMILY PROTEIN"/>
    <property type="match status" value="1"/>
</dbReference>
<dbReference type="InterPro" id="IPR002925">
    <property type="entry name" value="Dienelactn_hydro"/>
</dbReference>
<proteinExistence type="predicted"/>
<dbReference type="PANTHER" id="PTHR46623">
    <property type="entry name" value="CARBOXYMETHYLENEBUTENOLIDASE-RELATED"/>
    <property type="match status" value="1"/>
</dbReference>
<feature type="domain" description="Dienelactone hydrolase" evidence="1">
    <location>
        <begin position="21"/>
        <end position="68"/>
    </location>
</feature>
<accession>A0A2T0LPV2</accession>
<dbReference type="InterPro" id="IPR029058">
    <property type="entry name" value="AB_hydrolase_fold"/>
</dbReference>
<dbReference type="RefSeq" id="WP_106180597.1">
    <property type="nucleotide sequence ID" value="NZ_PVNH01000009.1"/>
</dbReference>
<evidence type="ECO:0000259" key="1">
    <source>
        <dbReference type="Pfam" id="PF01738"/>
    </source>
</evidence>
<dbReference type="AlphaFoldDB" id="A0A2T0LPV2"/>
<dbReference type="Gene3D" id="3.40.50.1820">
    <property type="entry name" value="alpha/beta hydrolase"/>
    <property type="match status" value="1"/>
</dbReference>
<gene>
    <name evidence="2" type="ORF">B0I33_10939</name>
</gene>
<reference evidence="2 3" key="1">
    <citation type="submission" date="2018-03" db="EMBL/GenBank/DDBJ databases">
        <title>Genomic Encyclopedia of Type Strains, Phase III (KMG-III): the genomes of soil and plant-associated and newly described type strains.</title>
        <authorList>
            <person name="Whitman W."/>
        </authorList>
    </citation>
    <scope>NUCLEOTIDE SEQUENCE [LARGE SCALE GENOMIC DNA]</scope>
    <source>
        <strain evidence="2 3">CGMCC 4.7125</strain>
    </source>
</reference>
<comment type="caution">
    <text evidence="2">The sequence shown here is derived from an EMBL/GenBank/DDBJ whole genome shotgun (WGS) entry which is preliminary data.</text>
</comment>
<sequence>MTTTYTEHYQRADGRALRMTFAEPEGSVRGGLVVLHEAEGVTDGVRLLVSSLAGEGWLAVAPHIYELRGRLTGEDVLAATDITLAWLVDRGVQADLLGVVGFDLGGTAALVVASSRKLGAAVSVGGQGISTPVSEELPALVDIAGRLTSPWLGIYGDDGGEVGEAEVERLREVAAAAPVPTNVVRYPGANHRFDADPDAAEEAWQRTLDWFDAYLR</sequence>